<keyword evidence="3" id="KW-0479">Metal-binding</keyword>
<dbReference type="PANTHER" id="PTHR15710">
    <property type="entry name" value="E3 UBIQUITIN-PROTEIN LIGASE PRAJA"/>
    <property type="match status" value="1"/>
</dbReference>
<dbReference type="EC" id="2.3.2.27" evidence="2"/>
<dbReference type="GO" id="GO:0005737">
    <property type="term" value="C:cytoplasm"/>
    <property type="evidence" value="ECO:0007669"/>
    <property type="project" value="TreeGrafter"/>
</dbReference>
<dbReference type="Proteomes" id="UP000238479">
    <property type="component" value="Chromosome 7"/>
</dbReference>
<dbReference type="GO" id="GO:0016874">
    <property type="term" value="F:ligase activity"/>
    <property type="evidence" value="ECO:0007669"/>
    <property type="project" value="UniProtKB-KW"/>
</dbReference>
<dbReference type="AlphaFoldDB" id="A0A2P6P604"/>
<dbReference type="PANTHER" id="PTHR15710:SF229">
    <property type="entry name" value="E3 UBIQUITIN-PROTEIN LIGASE RNF181-LIKE"/>
    <property type="match status" value="1"/>
</dbReference>
<keyword evidence="8" id="KW-0436">Ligase</keyword>
<evidence type="ECO:0000259" key="7">
    <source>
        <dbReference type="PROSITE" id="PS50089"/>
    </source>
</evidence>
<comment type="catalytic activity">
    <reaction evidence="1">
        <text>S-ubiquitinyl-[E2 ubiquitin-conjugating enzyme]-L-cysteine + [acceptor protein]-L-lysine = [E2 ubiquitin-conjugating enzyme]-L-cysteine + N(6)-ubiquitinyl-[acceptor protein]-L-lysine.</text>
        <dbReference type="EC" id="2.3.2.27"/>
    </reaction>
</comment>
<evidence type="ECO:0000313" key="9">
    <source>
        <dbReference type="Proteomes" id="UP000238479"/>
    </source>
</evidence>
<dbReference type="GO" id="GO:0061630">
    <property type="term" value="F:ubiquitin protein ligase activity"/>
    <property type="evidence" value="ECO:0007669"/>
    <property type="project" value="UniProtKB-EC"/>
</dbReference>
<evidence type="ECO:0000256" key="3">
    <source>
        <dbReference type="ARBA" id="ARBA00022723"/>
    </source>
</evidence>
<dbReference type="GO" id="GO:0016567">
    <property type="term" value="P:protein ubiquitination"/>
    <property type="evidence" value="ECO:0007669"/>
    <property type="project" value="TreeGrafter"/>
</dbReference>
<keyword evidence="9" id="KW-1185">Reference proteome</keyword>
<reference evidence="8 9" key="1">
    <citation type="journal article" date="2018" name="Nat. Genet.">
        <title>The Rosa genome provides new insights in the design of modern roses.</title>
        <authorList>
            <person name="Bendahmane M."/>
        </authorList>
    </citation>
    <scope>NUCLEOTIDE SEQUENCE [LARGE SCALE GENOMIC DNA]</scope>
    <source>
        <strain evidence="9">cv. Old Blush</strain>
    </source>
</reference>
<dbReference type="Gramene" id="PRQ17367">
    <property type="protein sequence ID" value="PRQ17367"/>
    <property type="gene ID" value="RchiOBHm_Chr7g0194201"/>
</dbReference>
<keyword evidence="5" id="KW-0862">Zinc</keyword>
<dbReference type="GO" id="GO:0008270">
    <property type="term" value="F:zinc ion binding"/>
    <property type="evidence" value="ECO:0007669"/>
    <property type="project" value="UniProtKB-KW"/>
</dbReference>
<dbReference type="InterPro" id="IPR013083">
    <property type="entry name" value="Znf_RING/FYVE/PHD"/>
</dbReference>
<organism evidence="8 9">
    <name type="scientific">Rosa chinensis</name>
    <name type="common">China rose</name>
    <dbReference type="NCBI Taxonomy" id="74649"/>
    <lineage>
        <taxon>Eukaryota</taxon>
        <taxon>Viridiplantae</taxon>
        <taxon>Streptophyta</taxon>
        <taxon>Embryophyta</taxon>
        <taxon>Tracheophyta</taxon>
        <taxon>Spermatophyta</taxon>
        <taxon>Magnoliopsida</taxon>
        <taxon>eudicotyledons</taxon>
        <taxon>Gunneridae</taxon>
        <taxon>Pentapetalae</taxon>
        <taxon>rosids</taxon>
        <taxon>fabids</taxon>
        <taxon>Rosales</taxon>
        <taxon>Rosaceae</taxon>
        <taxon>Rosoideae</taxon>
        <taxon>Rosoideae incertae sedis</taxon>
        <taxon>Rosa</taxon>
    </lineage>
</organism>
<evidence type="ECO:0000256" key="1">
    <source>
        <dbReference type="ARBA" id="ARBA00000900"/>
    </source>
</evidence>
<evidence type="ECO:0000256" key="2">
    <source>
        <dbReference type="ARBA" id="ARBA00012483"/>
    </source>
</evidence>
<evidence type="ECO:0000256" key="4">
    <source>
        <dbReference type="ARBA" id="ARBA00022771"/>
    </source>
</evidence>
<feature type="domain" description="RING-type" evidence="7">
    <location>
        <begin position="151"/>
        <end position="201"/>
    </location>
</feature>
<gene>
    <name evidence="8" type="ORF">RchiOBHm_Chr7g0194201</name>
</gene>
<sequence>MAPPTVISRALGFFLLSDVKRFSERPRYSEFMAKKLSSIRVPEDEQAAVIEKLFRVVEVAIPENAIVVSVFDVTLRFLDSTSDLGPEGLNLILWGPTVTFQDDDPIITDRDPMESMEAYEPKLIPATKSFIEGLEKVRFDSLETSIRQMPCAICWECLYHFAVEQGTDQQLIINRLPCSHLYHGDCIIQWLERNNLYPMCRYAMPTVEVEAGEPSNPSRRRHWDLIMMSAGGILTTATCIGLQIIEAKFKMKISDYLIYVVPLVAMYSSKLL</sequence>
<dbReference type="Gene3D" id="3.30.40.10">
    <property type="entry name" value="Zinc/RING finger domain, C3HC4 (zinc finger)"/>
    <property type="match status" value="1"/>
</dbReference>
<comment type="caution">
    <text evidence="8">The sequence shown here is derived from an EMBL/GenBank/DDBJ whole genome shotgun (WGS) entry which is preliminary data.</text>
</comment>
<dbReference type="InterPro" id="IPR001841">
    <property type="entry name" value="Znf_RING"/>
</dbReference>
<evidence type="ECO:0000256" key="5">
    <source>
        <dbReference type="ARBA" id="ARBA00022833"/>
    </source>
</evidence>
<protein>
    <recommendedName>
        <fullName evidence="2">RING-type E3 ubiquitin transferase</fullName>
        <ecNumber evidence="2">2.3.2.27</ecNumber>
    </recommendedName>
</protein>
<keyword evidence="8" id="KW-0012">Acyltransferase</keyword>
<keyword evidence="4 6" id="KW-0863">Zinc-finger</keyword>
<dbReference type="SUPFAM" id="SSF57850">
    <property type="entry name" value="RING/U-box"/>
    <property type="match status" value="1"/>
</dbReference>
<dbReference type="PROSITE" id="PS50089">
    <property type="entry name" value="ZF_RING_2"/>
    <property type="match status" value="1"/>
</dbReference>
<evidence type="ECO:0000313" key="8">
    <source>
        <dbReference type="EMBL" id="PRQ17367.1"/>
    </source>
</evidence>
<name>A0A2P6P604_ROSCH</name>
<dbReference type="OrthoDB" id="4348522at2759"/>
<dbReference type="EMBL" id="PDCK01000045">
    <property type="protein sequence ID" value="PRQ17367.1"/>
    <property type="molecule type" value="Genomic_DNA"/>
</dbReference>
<proteinExistence type="predicted"/>
<accession>A0A2P6P604</accession>
<keyword evidence="8" id="KW-0808">Transferase</keyword>
<evidence type="ECO:0000256" key="6">
    <source>
        <dbReference type="PROSITE-ProRule" id="PRU00175"/>
    </source>
</evidence>